<dbReference type="FunFam" id="3.30.300.30:FF:000008">
    <property type="entry name" value="2,3-dihydroxybenzoate-AMP ligase"/>
    <property type="match status" value="1"/>
</dbReference>
<evidence type="ECO:0000256" key="3">
    <source>
        <dbReference type="ARBA" id="ARBA00022598"/>
    </source>
</evidence>
<dbReference type="OMA" id="NTHEYES"/>
<evidence type="ECO:0000256" key="4">
    <source>
        <dbReference type="ARBA" id="ARBA00023051"/>
    </source>
</evidence>
<reference evidence="8" key="2">
    <citation type="submission" date="2025-08" db="UniProtKB">
        <authorList>
            <consortium name="RefSeq"/>
        </authorList>
    </citation>
    <scope>IDENTIFICATION</scope>
    <source>
        <tissue evidence="8">Leaf</tissue>
    </source>
</reference>
<dbReference type="SMR" id="A0A1S4BAD2"/>
<evidence type="ECO:0000313" key="7">
    <source>
        <dbReference type="Proteomes" id="UP000790787"/>
    </source>
</evidence>
<dbReference type="FunFam" id="3.40.50.12780:FF:000003">
    <property type="entry name" value="Long-chain-fatty-acid--CoA ligase FadD"/>
    <property type="match status" value="1"/>
</dbReference>
<dbReference type="PANTHER" id="PTHR43859:SF24">
    <property type="entry name" value="ACYL-ACTIVATING ENZYME 1, PEROXISOMAL-RELATED"/>
    <property type="match status" value="1"/>
</dbReference>
<dbReference type="Pfam" id="PF13193">
    <property type="entry name" value="AMP-binding_C"/>
    <property type="match status" value="1"/>
</dbReference>
<dbReference type="STRING" id="4097.A0A1S4BAD2"/>
<dbReference type="Gene3D" id="3.30.300.30">
    <property type="match status" value="1"/>
</dbReference>
<dbReference type="GeneID" id="107806213"/>
<organism evidence="7 8">
    <name type="scientific">Nicotiana tabacum</name>
    <name type="common">Common tobacco</name>
    <dbReference type="NCBI Taxonomy" id="4097"/>
    <lineage>
        <taxon>Eukaryota</taxon>
        <taxon>Viridiplantae</taxon>
        <taxon>Streptophyta</taxon>
        <taxon>Embryophyta</taxon>
        <taxon>Tracheophyta</taxon>
        <taxon>Spermatophyta</taxon>
        <taxon>Magnoliopsida</taxon>
        <taxon>eudicotyledons</taxon>
        <taxon>Gunneridae</taxon>
        <taxon>Pentapetalae</taxon>
        <taxon>asterids</taxon>
        <taxon>lamiids</taxon>
        <taxon>Solanales</taxon>
        <taxon>Solanaceae</taxon>
        <taxon>Nicotianoideae</taxon>
        <taxon>Nicotianeae</taxon>
        <taxon>Nicotiana</taxon>
    </lineage>
</organism>
<dbReference type="InterPro" id="IPR042099">
    <property type="entry name" value="ANL_N_sf"/>
</dbReference>
<keyword evidence="7" id="KW-1185">Reference proteome</keyword>
<dbReference type="InterPro" id="IPR020845">
    <property type="entry name" value="AMP-binding_CS"/>
</dbReference>
<dbReference type="UniPathway" id="UPA00372">
    <property type="reaction ID" value="UER00547"/>
</dbReference>
<dbReference type="Gene3D" id="3.40.50.12780">
    <property type="entry name" value="N-terminal domain of ligase-like"/>
    <property type="match status" value="1"/>
</dbReference>
<protein>
    <submittedName>
        <fullName evidence="8">Butanoate--CoA ligase AAE1-like</fullName>
    </submittedName>
    <submittedName>
        <fullName evidence="8">Probable acyl-activating enzyme 1, peroxisomal</fullName>
    </submittedName>
</protein>
<accession>A0A1S4BAD2</accession>
<dbReference type="PaxDb" id="4097-A0A1S4BAD2"/>
<dbReference type="KEGG" id="nta:107806213"/>
<dbReference type="NCBIfam" id="NF006020">
    <property type="entry name" value="PRK08162.1"/>
    <property type="match status" value="1"/>
</dbReference>
<dbReference type="InterPro" id="IPR000873">
    <property type="entry name" value="AMP-dep_synth/lig_dom"/>
</dbReference>
<dbReference type="Proteomes" id="UP000790787">
    <property type="component" value="Chromosome 3"/>
</dbReference>
<dbReference type="GO" id="GO:0009698">
    <property type="term" value="P:phenylpropanoid metabolic process"/>
    <property type="evidence" value="ECO:0007669"/>
    <property type="project" value="UniProtKB-KW"/>
</dbReference>
<evidence type="ECO:0000259" key="6">
    <source>
        <dbReference type="Pfam" id="PF13193"/>
    </source>
</evidence>
<dbReference type="InterPro" id="IPR045851">
    <property type="entry name" value="AMP-bd_C_sf"/>
</dbReference>
<dbReference type="GO" id="GO:0106286">
    <property type="term" value="F:(E)-caffeate-CoA ligase activity"/>
    <property type="evidence" value="ECO:0007669"/>
    <property type="project" value="UniProtKB-ARBA"/>
</dbReference>
<dbReference type="RefSeq" id="XP_016485822.1">
    <property type="nucleotide sequence ID" value="XM_016630336.1"/>
</dbReference>
<dbReference type="AlphaFoldDB" id="A0A1S4BAD2"/>
<evidence type="ECO:0000259" key="5">
    <source>
        <dbReference type="Pfam" id="PF00501"/>
    </source>
</evidence>
<dbReference type="Pfam" id="PF00501">
    <property type="entry name" value="AMP-binding"/>
    <property type="match status" value="1"/>
</dbReference>
<name>A0A1S4BAD2_TOBAC</name>
<keyword evidence="4" id="KW-0587">Phenylpropanoid metabolism</keyword>
<sequence>MSHSGILARNLIYSTNSVQIQHTNTQRPRHLCQLSMNLQSEPLRSMDGLLKCSANYVPLTPISFLERAANVFRGRTSIIDGPSVKYTWEETHARCIKLASALSELGICRGDVVATVARNVYAMQELHFAVPMAGAVLCTLNTRHDSAMISVLLKHSEAKVIFVDQHLLQLAQGAIDILANEKVIPPRVVVISESNNSTPTGANSNTHEYESLLESGNTEFAVRWPISEFDPISVNYTSGTTSRPKGVVYNHRGAYLNTIATFMLHEMSSWPVYLWTVPTFHCNGWCLTWGLAALGGTSICLRQVSPKVIFESIVEHNVTHLSGAPTILNMIVNSPESDRKPLPHKVNIMTGGSPPPPQILSQMEELGFRVHHLYGLTETYGPGTYCLWKPEWDSLPPNEKYKLKARQGVQHLCSESVDIMDPTTMKKVPEDGKTIGEIVFRGNTVMSGYLKDVEATEEAFKGGWFHSGDLAVKHPDGYIEVKDRLKDIVISGGENISTVEVERVLYSHPAVLETAVVARPDNYWGQTPCAFVKLKDGFNNITDQEIINFCRDNLPHYMAPRTVIFQDLPKTSTGKIQKFILRDKAKALGSLF</sequence>
<feature type="domain" description="AMP-dependent synthetase/ligase" evidence="5">
    <location>
        <begin position="65"/>
        <end position="450"/>
    </location>
</feature>
<dbReference type="SUPFAM" id="SSF56801">
    <property type="entry name" value="Acetyl-CoA synthetase-like"/>
    <property type="match status" value="1"/>
</dbReference>
<gene>
    <name evidence="8" type="primary">LOC107806213</name>
</gene>
<feature type="domain" description="AMP-binding enzyme C-terminal" evidence="6">
    <location>
        <begin position="500"/>
        <end position="575"/>
    </location>
</feature>
<proteinExistence type="inferred from homology"/>
<dbReference type="InterPro" id="IPR025110">
    <property type="entry name" value="AMP-bd_C"/>
</dbReference>
<evidence type="ECO:0000256" key="1">
    <source>
        <dbReference type="ARBA" id="ARBA00004930"/>
    </source>
</evidence>
<comment type="similarity">
    <text evidence="2">Belongs to the ATP-dependent AMP-binding enzyme family.</text>
</comment>
<dbReference type="RefSeq" id="XP_016485822.1">
    <property type="nucleotide sequence ID" value="XM_016630336.2"/>
</dbReference>
<dbReference type="CDD" id="cd12118">
    <property type="entry name" value="ttLC_FACS_AEE21_like"/>
    <property type="match status" value="1"/>
</dbReference>
<evidence type="ECO:0000256" key="2">
    <source>
        <dbReference type="ARBA" id="ARBA00006432"/>
    </source>
</evidence>
<dbReference type="OrthoDB" id="10253115at2759"/>
<dbReference type="PROSITE" id="PS00455">
    <property type="entry name" value="AMP_BINDING"/>
    <property type="match status" value="1"/>
</dbReference>
<dbReference type="PANTHER" id="PTHR43859">
    <property type="entry name" value="ACYL-ACTIVATING ENZYME"/>
    <property type="match status" value="1"/>
</dbReference>
<evidence type="ECO:0000313" key="8">
    <source>
        <dbReference type="RefSeq" id="XP_016485822.1"/>
    </source>
</evidence>
<reference evidence="7" key="1">
    <citation type="journal article" date="2014" name="Nat. Commun.">
        <title>The tobacco genome sequence and its comparison with those of tomato and potato.</title>
        <authorList>
            <person name="Sierro N."/>
            <person name="Battey J.N."/>
            <person name="Ouadi S."/>
            <person name="Bakaher N."/>
            <person name="Bovet L."/>
            <person name="Willig A."/>
            <person name="Goepfert S."/>
            <person name="Peitsch M.C."/>
            <person name="Ivanov N.V."/>
        </authorList>
    </citation>
    <scope>NUCLEOTIDE SEQUENCE [LARGE SCALE GENOMIC DNA]</scope>
</reference>
<comment type="pathway">
    <text evidence="1">Phytoalexin biosynthesis; 3,4',5-trihydroxystilbene biosynthesis; 3,4',5-trihydroxystilbene from trans-4-coumarate: step 1/2.</text>
</comment>
<keyword evidence="3" id="KW-0436">Ligase</keyword>